<feature type="region of interest" description="Disordered" evidence="1">
    <location>
        <begin position="327"/>
        <end position="415"/>
    </location>
</feature>
<dbReference type="Pfam" id="PF13401">
    <property type="entry name" value="AAA_22"/>
    <property type="match status" value="1"/>
</dbReference>
<proteinExistence type="predicted"/>
<dbReference type="InterPro" id="IPR052026">
    <property type="entry name" value="ExeA_AAA_ATPase_DNA-bind"/>
</dbReference>
<organism evidence="3 4">
    <name type="scientific">Streptomyces dangxiongensis</name>
    <dbReference type="NCBI Taxonomy" id="1442032"/>
    <lineage>
        <taxon>Bacteria</taxon>
        <taxon>Bacillati</taxon>
        <taxon>Actinomycetota</taxon>
        <taxon>Actinomycetes</taxon>
        <taxon>Kitasatosporales</taxon>
        <taxon>Streptomycetaceae</taxon>
        <taxon>Streptomyces</taxon>
    </lineage>
</organism>
<dbReference type="GO" id="GO:0003676">
    <property type="term" value="F:nucleic acid binding"/>
    <property type="evidence" value="ECO:0007669"/>
    <property type="project" value="InterPro"/>
</dbReference>
<keyword evidence="4" id="KW-1185">Reference proteome</keyword>
<name>A0A3G2JA73_9ACTN</name>
<feature type="domain" description="Integrase catalytic" evidence="2">
    <location>
        <begin position="18"/>
        <end position="215"/>
    </location>
</feature>
<dbReference type="InterPro" id="IPR012337">
    <property type="entry name" value="RNaseH-like_sf"/>
</dbReference>
<sequence length="762" mass="86051">MTEPASRTGPASRGHDPHLRRPPTARNEEWEGDHKQAPVWVWANDRLVKPWVTWFCDCHTGMIMGWAVTPHFPHRGSILAALRSCILHDDGYGPAGGLPTRIRIDRGKDFLSRAVQDALGAFAVQVDVLPPYTPHLKGSIENLNRAATSMFFSTLPRYTHAQKLDSRHHSGDKDPALTFEGFVELFAQWVKTRNADHTMAGYGDLTPLQWWNSENTPLREVSAKDLHAFLLEGDRSTRVINGHGIRFKGRDYMAGWMTGRSGTRVHIRFQPHHLDQIEIFDADNRRHLGTAHLADQATDEQIEQVYQARAERSRRVRRDLRRAETLRRRRFKAHTTTGPAQADTAMTRKEAAKELGAWSSGRTADDLPSDYMPRRITPPGGWAVPGTSTPPRKRHDHPAHRPRPTPSPHTALGQEERRRGHLLHGCLGDTHPRCTVRIRSEDAGTADLDDHDTGRPPGTTHAQPAHPAPDSTPTAPTTLKDTHMTGTDTTQTTPRPDRDDVVGEPDFYLNLADARIVATEALLEASENIADTIEARAMSCIYGDAGLGKTFSVLAALKEISAERVLLLQFRSRPTPRDIRQELFTELRLEGEPPSHPSEFDRLLKRTLARKPYVLVCDEAQQFSRECFEFVRHLWDTGQGKNRPAVLFVGGEEAYKTLYSEPSLASRIYIWQEFAPMEADEVQKNIPLFHPVWASASPELIDYVYEEGAGGTFRVWSKITYHVLEGMKRRGLEKVDESIARWAIRRALPHRRRARRPQQDAG</sequence>
<dbReference type="InterPro" id="IPR001584">
    <property type="entry name" value="Integrase_cat-core"/>
</dbReference>
<accession>A0A3G2JA73</accession>
<dbReference type="Gene3D" id="3.40.50.300">
    <property type="entry name" value="P-loop containing nucleotide triphosphate hydrolases"/>
    <property type="match status" value="1"/>
</dbReference>
<reference evidence="3 4" key="1">
    <citation type="submission" date="2018-10" db="EMBL/GenBank/DDBJ databases">
        <title>The genome of Streptomyces dangxiongensis Z022.</title>
        <authorList>
            <person name="Zhang B."/>
        </authorList>
    </citation>
    <scope>NUCLEOTIDE SEQUENCE [LARGE SCALE GENOMIC DNA]</scope>
    <source>
        <strain evidence="3 4">Z022</strain>
        <plasmid evidence="3 4">unnamed1</plasmid>
    </source>
</reference>
<dbReference type="GO" id="GO:0016887">
    <property type="term" value="F:ATP hydrolysis activity"/>
    <property type="evidence" value="ECO:0007669"/>
    <property type="project" value="InterPro"/>
</dbReference>
<dbReference type="PANTHER" id="PTHR35894">
    <property type="entry name" value="GENERAL SECRETION PATHWAY PROTEIN A-RELATED"/>
    <property type="match status" value="1"/>
</dbReference>
<dbReference type="Proteomes" id="UP000268329">
    <property type="component" value="Plasmid unnamed1"/>
</dbReference>
<dbReference type="RefSeq" id="WP_121785200.1">
    <property type="nucleotide sequence ID" value="NZ_CP033072.1"/>
</dbReference>
<dbReference type="Gene3D" id="3.30.420.10">
    <property type="entry name" value="Ribonuclease H-like superfamily/Ribonuclease H"/>
    <property type="match status" value="1"/>
</dbReference>
<dbReference type="SUPFAM" id="SSF53098">
    <property type="entry name" value="Ribonuclease H-like"/>
    <property type="match status" value="1"/>
</dbReference>
<evidence type="ECO:0000313" key="4">
    <source>
        <dbReference type="Proteomes" id="UP000268329"/>
    </source>
</evidence>
<protein>
    <recommendedName>
        <fullName evidence="2">Integrase catalytic domain-containing protein</fullName>
    </recommendedName>
</protein>
<evidence type="ECO:0000259" key="2">
    <source>
        <dbReference type="PROSITE" id="PS50994"/>
    </source>
</evidence>
<dbReference type="SUPFAM" id="SSF52540">
    <property type="entry name" value="P-loop containing nucleoside triphosphate hydrolases"/>
    <property type="match status" value="1"/>
</dbReference>
<geneLocation type="plasmid" evidence="3">
    <name>unnamed1</name>
</geneLocation>
<dbReference type="Pfam" id="PF09299">
    <property type="entry name" value="Mu-transpos_C"/>
    <property type="match status" value="1"/>
</dbReference>
<dbReference type="InterPro" id="IPR049945">
    <property type="entry name" value="AAA_22"/>
</dbReference>
<dbReference type="KEGG" id="sdd:D9753_00240"/>
<dbReference type="InterPro" id="IPR027417">
    <property type="entry name" value="P-loop_NTPase"/>
</dbReference>
<dbReference type="OrthoDB" id="4516419at2"/>
<feature type="region of interest" description="Disordered" evidence="1">
    <location>
        <begin position="1"/>
        <end position="32"/>
    </location>
</feature>
<dbReference type="PROSITE" id="PS50994">
    <property type="entry name" value="INTEGRASE"/>
    <property type="match status" value="1"/>
</dbReference>
<dbReference type="EMBL" id="CP033072">
    <property type="protein sequence ID" value="AYN37689.1"/>
    <property type="molecule type" value="Genomic_DNA"/>
</dbReference>
<gene>
    <name evidence="3" type="ORF">D9753_00240</name>
</gene>
<feature type="region of interest" description="Disordered" evidence="1">
    <location>
        <begin position="441"/>
        <end position="502"/>
    </location>
</feature>
<dbReference type="PANTHER" id="PTHR35894:SF1">
    <property type="entry name" value="PHOSPHORIBULOKINASE _ URIDINE KINASE FAMILY"/>
    <property type="match status" value="1"/>
</dbReference>
<dbReference type="InterPro" id="IPR015378">
    <property type="entry name" value="Transposase-like_Mu_C"/>
</dbReference>
<feature type="compositionally biased region" description="Basic residues" evidence="1">
    <location>
        <begin position="391"/>
        <end position="403"/>
    </location>
</feature>
<evidence type="ECO:0000313" key="3">
    <source>
        <dbReference type="EMBL" id="AYN37689.1"/>
    </source>
</evidence>
<dbReference type="InterPro" id="IPR036397">
    <property type="entry name" value="RNaseH_sf"/>
</dbReference>
<feature type="compositionally biased region" description="Low complexity" evidence="1">
    <location>
        <begin position="464"/>
        <end position="494"/>
    </location>
</feature>
<keyword evidence="3" id="KW-0614">Plasmid</keyword>
<dbReference type="AlphaFoldDB" id="A0A3G2JA73"/>
<dbReference type="GO" id="GO:0015074">
    <property type="term" value="P:DNA integration"/>
    <property type="evidence" value="ECO:0007669"/>
    <property type="project" value="InterPro"/>
</dbReference>
<evidence type="ECO:0000256" key="1">
    <source>
        <dbReference type="SAM" id="MobiDB-lite"/>
    </source>
</evidence>